<organism evidence="1">
    <name type="scientific">Schistosoma japonicum</name>
    <name type="common">Blood fluke</name>
    <dbReference type="NCBI Taxonomy" id="6182"/>
    <lineage>
        <taxon>Eukaryota</taxon>
        <taxon>Metazoa</taxon>
        <taxon>Spiralia</taxon>
        <taxon>Lophotrochozoa</taxon>
        <taxon>Platyhelminthes</taxon>
        <taxon>Trematoda</taxon>
        <taxon>Digenea</taxon>
        <taxon>Strigeidida</taxon>
        <taxon>Schistosomatoidea</taxon>
        <taxon>Schistosomatidae</taxon>
        <taxon>Schistosoma</taxon>
    </lineage>
</organism>
<sequence>MKKYVFSFAASEFVNFRLIEFKSLAEIHQFDYRVSESKDDWLRPFIIIEMERMKLFCQLLNVVF</sequence>
<reference evidence="1" key="2">
    <citation type="journal article" date="2006" name="PLoS Pathog.">
        <title>New perspectives on host-parasite interplay by comparative transcriptomic and proteomic analyses of Schistosoma japonicum.</title>
        <authorList>
            <person name="Liu F."/>
            <person name="Lu J."/>
            <person name="Hu W."/>
            <person name="Wang S.Y."/>
            <person name="Cui S.J."/>
            <person name="Chi M."/>
            <person name="Yan Q."/>
            <person name="Wang X.R."/>
            <person name="Song H.D."/>
            <person name="Xu X.N."/>
            <person name="Wang J.J."/>
            <person name="Zhang X.L."/>
            <person name="Zhang X."/>
            <person name="Wang Z.Q."/>
            <person name="Xue C.L."/>
            <person name="Brindley P.J."/>
            <person name="McManus D.P."/>
            <person name="Yang P.Y."/>
            <person name="Feng Z."/>
            <person name="Chen Z."/>
            <person name="Han Z.G."/>
        </authorList>
    </citation>
    <scope>NUCLEOTIDE SEQUENCE</scope>
</reference>
<dbReference type="EMBL" id="AY915142">
    <property type="protein sequence ID" value="AAX30363.1"/>
    <property type="molecule type" value="mRNA"/>
</dbReference>
<name>Q5BSX2_SCHJA</name>
<proteinExistence type="evidence at transcript level"/>
<protein>
    <submittedName>
        <fullName evidence="1">SJCHGC03095 protein</fullName>
    </submittedName>
</protein>
<accession>Q5BSX2</accession>
<evidence type="ECO:0000313" key="1">
    <source>
        <dbReference type="EMBL" id="AAX30363.1"/>
    </source>
</evidence>
<dbReference type="AlphaFoldDB" id="Q5BSX2"/>
<reference evidence="1" key="1">
    <citation type="submission" date="2005-01" db="EMBL/GenBank/DDBJ databases">
        <authorList>
            <person name="Han Z."/>
        </authorList>
    </citation>
    <scope>NUCLEOTIDE SEQUENCE</scope>
</reference>